<dbReference type="AlphaFoldDB" id="A0A4U6X4M2"/>
<dbReference type="EMBL" id="PJEX01000410">
    <property type="protein sequence ID" value="TKW50331.1"/>
    <property type="molecule type" value="Genomic_DNA"/>
</dbReference>
<sequence>MAPVYTSHLLAAAEIRDRMAAPTVGVSGTAHSSLPVDAKAVVAICLGISYAIFGVVAYAFATKCRLFALPEWYHRASVRGLGGKVLVALWFPAVFLLWPIVFSAYVASRCGFPSYKGLLGARRNRAESSEAGPGGRREPAGERRNSVGLERWFDVPLDEERPTEPEPEPERKPVPARGVFINPFDETRRGRTAHSRPRGAEASPSRSPKDTGARGYGAGIEEHTIAWYVKLPLPEEMVRDAAARTSSSATSSSPSSSSSSRGRSRSPYDRDGGDDSTTTAHLPTSLPFVGEEEPFGKPRPRLQTIPESEREGPGGWEEARLR</sequence>
<feature type="compositionally biased region" description="Basic and acidic residues" evidence="1">
    <location>
        <begin position="158"/>
        <end position="173"/>
    </location>
</feature>
<evidence type="ECO:0000256" key="2">
    <source>
        <dbReference type="SAM" id="Phobius"/>
    </source>
</evidence>
<feature type="region of interest" description="Disordered" evidence="1">
    <location>
        <begin position="239"/>
        <end position="322"/>
    </location>
</feature>
<feature type="compositionally biased region" description="Basic and acidic residues" evidence="1">
    <location>
        <begin position="135"/>
        <end position="145"/>
    </location>
</feature>
<feature type="region of interest" description="Disordered" evidence="1">
    <location>
        <begin position="123"/>
        <end position="216"/>
    </location>
</feature>
<feature type="compositionally biased region" description="Basic and acidic residues" evidence="1">
    <location>
        <begin position="307"/>
        <end position="322"/>
    </location>
</feature>
<keyword evidence="4" id="KW-1185">Reference proteome</keyword>
<feature type="transmembrane region" description="Helical" evidence="2">
    <location>
        <begin position="40"/>
        <end position="61"/>
    </location>
</feature>
<dbReference type="OrthoDB" id="4848539at2759"/>
<organism evidence="3 4">
    <name type="scientific">Colletotrichum tanaceti</name>
    <dbReference type="NCBI Taxonomy" id="1306861"/>
    <lineage>
        <taxon>Eukaryota</taxon>
        <taxon>Fungi</taxon>
        <taxon>Dikarya</taxon>
        <taxon>Ascomycota</taxon>
        <taxon>Pezizomycotina</taxon>
        <taxon>Sordariomycetes</taxon>
        <taxon>Hypocreomycetidae</taxon>
        <taxon>Glomerellales</taxon>
        <taxon>Glomerellaceae</taxon>
        <taxon>Colletotrichum</taxon>
        <taxon>Colletotrichum destructivum species complex</taxon>
    </lineage>
</organism>
<reference evidence="3 4" key="1">
    <citation type="journal article" date="2019" name="PLoS ONE">
        <title>Comparative genome analysis indicates high evolutionary potential of pathogenicity genes in Colletotrichum tanaceti.</title>
        <authorList>
            <person name="Lelwala R.V."/>
            <person name="Korhonen P.K."/>
            <person name="Young N.D."/>
            <person name="Scott J.B."/>
            <person name="Ades P.A."/>
            <person name="Gasser R.B."/>
            <person name="Taylor P.W.J."/>
        </authorList>
    </citation>
    <scope>NUCLEOTIDE SEQUENCE [LARGE SCALE GENOMIC DNA]</scope>
    <source>
        <strain evidence="3">BRIP57314</strain>
    </source>
</reference>
<gene>
    <name evidence="3" type="ORF">CTA1_10586</name>
</gene>
<comment type="caution">
    <text evidence="3">The sequence shown here is derived from an EMBL/GenBank/DDBJ whole genome shotgun (WGS) entry which is preliminary data.</text>
</comment>
<protein>
    <submittedName>
        <fullName evidence="3">Uncharacterized protein</fullName>
    </submittedName>
</protein>
<evidence type="ECO:0000313" key="3">
    <source>
        <dbReference type="EMBL" id="TKW50331.1"/>
    </source>
</evidence>
<accession>A0A4U6X4M2</accession>
<dbReference type="Proteomes" id="UP000310108">
    <property type="component" value="Unassembled WGS sequence"/>
</dbReference>
<proteinExistence type="predicted"/>
<keyword evidence="2" id="KW-0812">Transmembrane</keyword>
<feature type="compositionally biased region" description="Low complexity" evidence="1">
    <location>
        <begin position="243"/>
        <end position="261"/>
    </location>
</feature>
<name>A0A4U6X4M2_9PEZI</name>
<feature type="transmembrane region" description="Helical" evidence="2">
    <location>
        <begin position="81"/>
        <end position="106"/>
    </location>
</feature>
<keyword evidence="2" id="KW-1133">Transmembrane helix</keyword>
<keyword evidence="2" id="KW-0472">Membrane</keyword>
<evidence type="ECO:0000313" key="4">
    <source>
        <dbReference type="Proteomes" id="UP000310108"/>
    </source>
</evidence>
<evidence type="ECO:0000256" key="1">
    <source>
        <dbReference type="SAM" id="MobiDB-lite"/>
    </source>
</evidence>